<name>A0A0L7LUE8_OPEBR</name>
<dbReference type="AlphaFoldDB" id="A0A0L7LUE8"/>
<dbReference type="STRING" id="104452.A0A0L7LUE8"/>
<dbReference type="SUPFAM" id="SSF51735">
    <property type="entry name" value="NAD(P)-binding Rossmann-fold domains"/>
    <property type="match status" value="1"/>
</dbReference>
<evidence type="ECO:0000313" key="2">
    <source>
        <dbReference type="Proteomes" id="UP000037510"/>
    </source>
</evidence>
<dbReference type="Pfam" id="PF00106">
    <property type="entry name" value="adh_short"/>
    <property type="match status" value="1"/>
</dbReference>
<dbReference type="PANTHER" id="PTHR43975:SF2">
    <property type="entry name" value="EG:BACR7A4.14 PROTEIN-RELATED"/>
    <property type="match status" value="1"/>
</dbReference>
<dbReference type="PANTHER" id="PTHR43975">
    <property type="entry name" value="ZGC:101858"/>
    <property type="match status" value="1"/>
</dbReference>
<dbReference type="Proteomes" id="UP000037510">
    <property type="component" value="Unassembled WGS sequence"/>
</dbReference>
<dbReference type="Gene3D" id="3.40.50.720">
    <property type="entry name" value="NAD(P)-binding Rossmann-like Domain"/>
    <property type="match status" value="1"/>
</dbReference>
<organism evidence="1 2">
    <name type="scientific">Operophtera brumata</name>
    <name type="common">Winter moth</name>
    <name type="synonym">Phalaena brumata</name>
    <dbReference type="NCBI Taxonomy" id="104452"/>
    <lineage>
        <taxon>Eukaryota</taxon>
        <taxon>Metazoa</taxon>
        <taxon>Ecdysozoa</taxon>
        <taxon>Arthropoda</taxon>
        <taxon>Hexapoda</taxon>
        <taxon>Insecta</taxon>
        <taxon>Pterygota</taxon>
        <taxon>Neoptera</taxon>
        <taxon>Endopterygota</taxon>
        <taxon>Lepidoptera</taxon>
        <taxon>Glossata</taxon>
        <taxon>Ditrysia</taxon>
        <taxon>Geometroidea</taxon>
        <taxon>Geometridae</taxon>
        <taxon>Larentiinae</taxon>
        <taxon>Operophtera</taxon>
    </lineage>
</organism>
<dbReference type="PRINTS" id="PR00081">
    <property type="entry name" value="GDHRDH"/>
</dbReference>
<comment type="caution">
    <text evidence="1">The sequence shown here is derived from an EMBL/GenBank/DDBJ whole genome shotgun (WGS) entry which is preliminary data.</text>
</comment>
<protein>
    <submittedName>
        <fullName evidence="1">Short-chain dehydrogenase</fullName>
    </submittedName>
</protein>
<dbReference type="InterPro" id="IPR002347">
    <property type="entry name" value="SDR_fam"/>
</dbReference>
<accession>A0A0L7LUE8</accession>
<proteinExistence type="predicted"/>
<evidence type="ECO:0000313" key="1">
    <source>
        <dbReference type="EMBL" id="KOB79009.1"/>
    </source>
</evidence>
<keyword evidence="2" id="KW-1185">Reference proteome</keyword>
<sequence length="219" mass="23597">MDLTGKVALITGGSSGIGAATAKLFASHGANVAIIGRHEARLLAVGMACEAAKGNQMLVLKFDLTVEGNCEEAIRQTVQTFKKIDILVNCAGKAGMSSLFDNSTEIFDELMALNLRVPYKMTQLCAPHLKDTKGNIVNVFGAPLRVRPGFLPFAMIRDALERFTKAGAVELAAEGIRMNAVRLGITRTNFLTNLNVDDEHMDIAYDRLADLVPNNVFGT</sequence>
<reference evidence="1 2" key="1">
    <citation type="journal article" date="2015" name="Genome Biol. Evol.">
        <title>The genome of winter moth (Operophtera brumata) provides a genomic perspective on sexual dimorphism and phenology.</title>
        <authorList>
            <person name="Derks M.F."/>
            <person name="Smit S."/>
            <person name="Salis L."/>
            <person name="Schijlen E."/>
            <person name="Bossers A."/>
            <person name="Mateman C."/>
            <person name="Pijl A.S."/>
            <person name="de Ridder D."/>
            <person name="Groenen M.A."/>
            <person name="Visser M.E."/>
            <person name="Megens H.J."/>
        </authorList>
    </citation>
    <scope>NUCLEOTIDE SEQUENCE [LARGE SCALE GENOMIC DNA]</scope>
    <source>
        <strain evidence="1">WM2013NL</strain>
        <tissue evidence="1">Head and thorax</tissue>
    </source>
</reference>
<dbReference type="EMBL" id="JTDY01000075">
    <property type="protein sequence ID" value="KOB79009.1"/>
    <property type="molecule type" value="Genomic_DNA"/>
</dbReference>
<gene>
    <name evidence="1" type="ORF">OBRU01_00336</name>
</gene>
<dbReference type="InterPro" id="IPR036291">
    <property type="entry name" value="NAD(P)-bd_dom_sf"/>
</dbReference>